<protein>
    <recommendedName>
        <fullName evidence="3">F-box domain-containing protein</fullName>
    </recommendedName>
</protein>
<name>I2GVE6_HENB6</name>
<sequence length="478" mass="54426">MANKSRPSKVTAPYRKYVAGQGFTTVRASKTNKLAGASTNTTTTKSTVPPEMVDVISTPQGYYYYNEETESIVHIKPVITEEEMIKIQTEKEQLYKDIGPMKLPFEIQSLIIKYSAIDSHIDVSFALVCKTWYLLVLPLLYQTPRLTSQNFSKFINTVLNTSNSAAAKKNNKYALVKPPKSPFNSIKFGEYVHELDLSTILQSGKNSNVSKLLRRCSHTLEKFTAPQTSFGIAPLISLKACHNLNYLDLGLVSETVKLKDLFVAIKNFQNLTHLSFPRSSVDCEGFQKIKWPENLKYIKLSGGITNEFVQETEWPQTIKTLEFSYCPRINENSIYIMLSKIGNNLENLYFHYPMPSLNDNSLDNIFLYCENLINIKITIDYCSKWIFNENYLTKLHLTERKCNKRRPLQTIYLESSGSLGIATKIHPDDFTIALMEDRLPCLKNISVSSKLGWDMNSEDVEDLVSVMEDQGGSIYVTY</sequence>
<dbReference type="OrthoDB" id="2125396at2759"/>
<evidence type="ECO:0008006" key="3">
    <source>
        <dbReference type="Google" id="ProtNLM"/>
    </source>
</evidence>
<dbReference type="EMBL" id="HE806316">
    <property type="protein sequence ID" value="CCH58098.1"/>
    <property type="molecule type" value="Genomic_DNA"/>
</dbReference>
<accession>I2GVE6</accession>
<dbReference type="InterPro" id="IPR032675">
    <property type="entry name" value="LRR_dom_sf"/>
</dbReference>
<proteinExistence type="predicted"/>
<evidence type="ECO:0000313" key="1">
    <source>
        <dbReference type="EMBL" id="CCH58098.1"/>
    </source>
</evidence>
<dbReference type="RefSeq" id="XP_004177617.1">
    <property type="nucleotide sequence ID" value="XM_004177569.1"/>
</dbReference>
<dbReference type="Gene3D" id="3.80.10.10">
    <property type="entry name" value="Ribonuclease Inhibitor"/>
    <property type="match status" value="1"/>
</dbReference>
<evidence type="ECO:0000313" key="2">
    <source>
        <dbReference type="Proteomes" id="UP000002866"/>
    </source>
</evidence>
<dbReference type="STRING" id="1071380.I2GVE6"/>
<organism evidence="1 2">
    <name type="scientific">Henningerozyma blattae (strain ATCC 34711 / CBS 6284 / DSM 70876 / NBRC 10599 / NRRL Y-10934 / UCD 77-7)</name>
    <name type="common">Yeast</name>
    <name type="synonym">Tetrapisispora blattae</name>
    <dbReference type="NCBI Taxonomy" id="1071380"/>
    <lineage>
        <taxon>Eukaryota</taxon>
        <taxon>Fungi</taxon>
        <taxon>Dikarya</taxon>
        <taxon>Ascomycota</taxon>
        <taxon>Saccharomycotina</taxon>
        <taxon>Saccharomycetes</taxon>
        <taxon>Saccharomycetales</taxon>
        <taxon>Saccharomycetaceae</taxon>
        <taxon>Henningerozyma</taxon>
    </lineage>
</organism>
<dbReference type="AlphaFoldDB" id="I2GVE6"/>
<dbReference type="eggNOG" id="ENOG502QSAP">
    <property type="taxonomic scope" value="Eukaryota"/>
</dbReference>
<dbReference type="HOGENOM" id="CLU_042679_1_0_1"/>
<dbReference type="SUPFAM" id="SSF52047">
    <property type="entry name" value="RNI-like"/>
    <property type="match status" value="1"/>
</dbReference>
<dbReference type="GO" id="GO:0019005">
    <property type="term" value="C:SCF ubiquitin ligase complex"/>
    <property type="evidence" value="ECO:0007669"/>
    <property type="project" value="EnsemblFungi"/>
</dbReference>
<keyword evidence="2" id="KW-1185">Reference proteome</keyword>
<dbReference type="GeneID" id="14492873"/>
<dbReference type="FunCoup" id="I2GVE6">
    <property type="interactions" value="42"/>
</dbReference>
<dbReference type="Proteomes" id="UP000002866">
    <property type="component" value="Chromosome 1"/>
</dbReference>
<dbReference type="KEGG" id="tbl:TBLA_0A02980"/>
<reference evidence="1 2" key="1">
    <citation type="journal article" date="2011" name="Proc. Natl. Acad. Sci. U.S.A.">
        <title>Evolutionary erosion of yeast sex chromosomes by mating-type switching accidents.</title>
        <authorList>
            <person name="Gordon J.L."/>
            <person name="Armisen D."/>
            <person name="Proux-Wera E."/>
            <person name="Oheigeartaigh S.S."/>
            <person name="Byrne K.P."/>
            <person name="Wolfe K.H."/>
        </authorList>
    </citation>
    <scope>NUCLEOTIDE SEQUENCE [LARGE SCALE GENOMIC DNA]</scope>
    <source>
        <strain evidence="2">ATCC 34711 / CBS 6284 / DSM 70876 / NBRC 10599 / NRRL Y-10934 / UCD 77-7</strain>
    </source>
</reference>
<dbReference type="InParanoid" id="I2GVE6"/>
<dbReference type="OMA" id="AINCWAS"/>
<gene>
    <name evidence="1" type="primary">TBLA0A02980</name>
    <name evidence="1" type="ORF">TBLA_0A02980</name>
</gene>